<evidence type="ECO:0000256" key="4">
    <source>
        <dbReference type="SAM" id="MobiDB-lite"/>
    </source>
</evidence>
<feature type="domain" description="K Homology" evidence="5">
    <location>
        <begin position="324"/>
        <end position="416"/>
    </location>
</feature>
<keyword evidence="7" id="KW-1185">Reference proteome</keyword>
<feature type="domain" description="K Homology" evidence="5">
    <location>
        <begin position="754"/>
        <end position="818"/>
    </location>
</feature>
<feature type="domain" description="K Homology" evidence="5">
    <location>
        <begin position="917"/>
        <end position="986"/>
    </location>
</feature>
<evidence type="ECO:0000313" key="7">
    <source>
        <dbReference type="Proteomes" id="UP000054342"/>
    </source>
</evidence>
<proteinExistence type="predicted"/>
<dbReference type="SUPFAM" id="SSF54791">
    <property type="entry name" value="Eukaryotic type KH-domain (KH-domain type I)"/>
    <property type="match status" value="8"/>
</dbReference>
<reference evidence="6 7" key="1">
    <citation type="submission" date="2015-01" db="EMBL/GenBank/DDBJ databases">
        <title>The Genome Sequence of Exophiala xenobiotica CBS118157.</title>
        <authorList>
            <consortium name="The Broad Institute Genomics Platform"/>
            <person name="Cuomo C."/>
            <person name="de Hoog S."/>
            <person name="Gorbushina A."/>
            <person name="Stielow B."/>
            <person name="Teixiera M."/>
            <person name="Abouelleil A."/>
            <person name="Chapman S.B."/>
            <person name="Priest M."/>
            <person name="Young S.K."/>
            <person name="Wortman J."/>
            <person name="Nusbaum C."/>
            <person name="Birren B."/>
        </authorList>
    </citation>
    <scope>NUCLEOTIDE SEQUENCE [LARGE SCALE GENOMIC DNA]</scope>
    <source>
        <strain evidence="6 7">CBS 118157</strain>
    </source>
</reference>
<feature type="domain" description="K Homology" evidence="5">
    <location>
        <begin position="1068"/>
        <end position="1136"/>
    </location>
</feature>
<feature type="compositionally biased region" description="Basic residues" evidence="4">
    <location>
        <begin position="1175"/>
        <end position="1186"/>
    </location>
</feature>
<dbReference type="InterPro" id="IPR004087">
    <property type="entry name" value="KH_dom"/>
</dbReference>
<feature type="coiled-coil region" evidence="3">
    <location>
        <begin position="960"/>
        <end position="987"/>
    </location>
</feature>
<evidence type="ECO:0000259" key="5">
    <source>
        <dbReference type="SMART" id="SM00322"/>
    </source>
</evidence>
<dbReference type="CDD" id="cd02394">
    <property type="entry name" value="KH-I_Vigilin_rpt6"/>
    <property type="match status" value="1"/>
</dbReference>
<feature type="compositionally biased region" description="Low complexity" evidence="4">
    <location>
        <begin position="64"/>
        <end position="77"/>
    </location>
</feature>
<feature type="compositionally biased region" description="Basic and acidic residues" evidence="4">
    <location>
        <begin position="25"/>
        <end position="38"/>
    </location>
</feature>
<feature type="region of interest" description="Disordered" evidence="4">
    <location>
        <begin position="1167"/>
        <end position="1209"/>
    </location>
</feature>
<dbReference type="SMART" id="SM00322">
    <property type="entry name" value="KH"/>
    <property type="match status" value="10"/>
</dbReference>
<dbReference type="CDD" id="cd00105">
    <property type="entry name" value="KH-I"/>
    <property type="match status" value="1"/>
</dbReference>
<evidence type="ECO:0000256" key="3">
    <source>
        <dbReference type="SAM" id="Coils"/>
    </source>
</evidence>
<name>A0A0D2EPN2_9EURO</name>
<sequence length="1336" mass="147074">MATVPTEISVDAGSSTTKTPAQLMQEKHEAAETHRVTVEDVPDEDDIVHPPPPHHHVEGKEETGAPTTNGTANGAENVPMSEKAAGKQKASDKPTVLDTQSEEAFPALGASTRSAPPPSRAPGWVASASARAPPVNGSPALGPHPTSSGAPTPTSTPGARTPVTAAPGARGGVMLPGRYRDSFEIDNADLDKNKSVKRVLDEVKKKYNVIVTPKPTNFATRTEFIAEGPKARVTEALMHVSKELTLEKQVKLEIPATVSAQIIGKGGANIKKLEQQFNVRIHIDRDSRPVTSPEEVRTDVVEIRGNAAQVRQVYEQIMNQVKALQPKVDLPVRGIPPEFYPFIAGQHADRLQQMEQDRGLRINVPQYHTWRQQPPPRPTEMDQRPAFVPHGDNHIVVSGEQAAALEARTILEQLAEELQKELLLEELAAEQILHPYIVGDRGMDPLKFLQETGCAVILPPPEHETEDIHIIGPKDKLGAGRNLAEELMSRKHNRAVDMHKHFNDAPQGPERHSRALAQYLHQKAIEREFQKSHGAEIVFPSSSSASPSWTVISNDPQKALSARNELSKITQAYPTPRLQLVEVDPFFHQHLEQMHASNLRNNLGVHMIVPEDGSDPVVLVYEGPTQEEPFSIPRNKPTKADITNFEKALQEAQAMLLSNIPHQGISVQDIHVPKKYHDKVRRFVNNEPKPTPPNAFPVQVDFGRARTAQRQSAPASRGSPERVYLRGPSEADIEDLRRKIEQFLQEAEEDEKERGYTITFPFPAQFNKNLIGKQGANIKGLREKHDVEIDTRENGKITIQGPQKKAEACKAEILRLAKQWEDEVNFNVKIDPKYHGMLVGRNGENMQKIQSKVDNAVRIDFPKAIRISDDASVADDASQVGGNRGQPQDEIRIRGPRAKAEKVRDELLSLHQYLVDNSHTATVSVAQSQIASLIGRRGQEMEKLRAETGAQIDIPKADGSDRVTIQIKGTKQQVEKAKQELQKRSKAFDDIVTRTLNVDRKHHRALIGAGGSHIQDVVSKAGGTGTSAEHVRFPRQGDESNELTVKGTADVVEKIVKAIQDFVDERENQVTETIDVPATQHRDLIGPNGSIRKQIEDQFKVTLNVPRQGTGQTAVRITGRPEHVASAKEHIESKVSKSPAETIMVPRALHHVVSKNGALFRELSRDGVKIEHNGHKPPPKPSRGSRSRTTNGDMPLITDQPGEGSHSWDIVSNQGALDGDDGEIPWVIISQKGDSPDAVNKAKQKIQSSVEKAKEPQFTGYLILPDPRLHRHIIGQGGSTINSIRNQSGCDIQVPNRNSGKGEEGEAITIVGKEDGVLSARDLILEEIKRAQGGRA</sequence>
<feature type="domain" description="K Homology" evidence="5">
    <location>
        <begin position="246"/>
        <end position="322"/>
    </location>
</feature>
<dbReference type="EMBL" id="KN847323">
    <property type="protein sequence ID" value="KIW49774.1"/>
    <property type="molecule type" value="Genomic_DNA"/>
</dbReference>
<feature type="compositionally biased region" description="Low complexity" evidence="4">
    <location>
        <begin position="143"/>
        <end position="162"/>
    </location>
</feature>
<dbReference type="GO" id="GO:0003723">
    <property type="term" value="F:RNA binding"/>
    <property type="evidence" value="ECO:0007669"/>
    <property type="project" value="UniProtKB-UniRule"/>
</dbReference>
<evidence type="ECO:0000313" key="6">
    <source>
        <dbReference type="EMBL" id="KIW49774.1"/>
    </source>
</evidence>
<dbReference type="Pfam" id="PF00013">
    <property type="entry name" value="KH_1"/>
    <property type="match status" value="7"/>
</dbReference>
<keyword evidence="2" id="KW-0694">RNA-binding</keyword>
<dbReference type="GeneID" id="25333331"/>
<dbReference type="HOGENOM" id="CLU_003293_0_0_1"/>
<feature type="domain" description="K Homology" evidence="5">
    <location>
        <begin position="990"/>
        <end position="1064"/>
    </location>
</feature>
<dbReference type="Pfam" id="PF22952">
    <property type="entry name" value="KH_11"/>
    <property type="match status" value="1"/>
</dbReference>
<dbReference type="Proteomes" id="UP000054342">
    <property type="component" value="Unassembled WGS sequence"/>
</dbReference>
<dbReference type="InterPro" id="IPR054548">
    <property type="entry name" value="SCP160-like_KH"/>
</dbReference>
<feature type="compositionally biased region" description="Polar residues" evidence="4">
    <location>
        <begin position="12"/>
        <end position="22"/>
    </location>
</feature>
<feature type="domain" description="K Homology" evidence="5">
    <location>
        <begin position="1256"/>
        <end position="1329"/>
    </location>
</feature>
<protein>
    <recommendedName>
        <fullName evidence="5">K Homology domain-containing protein</fullName>
    </recommendedName>
</protein>
<dbReference type="PROSITE" id="PS50084">
    <property type="entry name" value="KH_TYPE_1"/>
    <property type="match status" value="7"/>
</dbReference>
<organism evidence="6 7">
    <name type="scientific">Exophiala xenobiotica</name>
    <dbReference type="NCBI Taxonomy" id="348802"/>
    <lineage>
        <taxon>Eukaryota</taxon>
        <taxon>Fungi</taxon>
        <taxon>Dikarya</taxon>
        <taxon>Ascomycota</taxon>
        <taxon>Pezizomycotina</taxon>
        <taxon>Eurotiomycetes</taxon>
        <taxon>Chaetothyriomycetidae</taxon>
        <taxon>Chaetothyriales</taxon>
        <taxon>Herpotrichiellaceae</taxon>
        <taxon>Exophiala</taxon>
    </lineage>
</organism>
<dbReference type="CDD" id="cd22408">
    <property type="entry name" value="KH-I_Vigilin_rpt4"/>
    <property type="match status" value="1"/>
</dbReference>
<keyword evidence="1" id="KW-0677">Repeat</keyword>
<feature type="domain" description="K Homology" evidence="5">
    <location>
        <begin position="1137"/>
        <end position="1251"/>
    </location>
</feature>
<gene>
    <name evidence="6" type="ORF">PV05_11423</name>
</gene>
<evidence type="ECO:0000256" key="1">
    <source>
        <dbReference type="ARBA" id="ARBA00022737"/>
    </source>
</evidence>
<evidence type="ECO:0000256" key="2">
    <source>
        <dbReference type="PROSITE-ProRule" id="PRU00117"/>
    </source>
</evidence>
<feature type="region of interest" description="Disordered" evidence="4">
    <location>
        <begin position="1"/>
        <end position="173"/>
    </location>
</feature>
<accession>A0A0D2EPN2</accession>
<dbReference type="PANTHER" id="PTHR10288">
    <property type="entry name" value="KH DOMAIN CONTAINING RNA BINDING PROTEIN"/>
    <property type="match status" value="1"/>
</dbReference>
<dbReference type="InterPro" id="IPR004088">
    <property type="entry name" value="KH_dom_type_1"/>
</dbReference>
<dbReference type="Gene3D" id="3.30.1370.10">
    <property type="entry name" value="K Homology domain, type 1"/>
    <property type="match status" value="8"/>
</dbReference>
<keyword evidence="3" id="KW-0175">Coiled coil</keyword>
<dbReference type="STRING" id="348802.A0A0D2EPN2"/>
<dbReference type="InterPro" id="IPR036612">
    <property type="entry name" value="KH_dom_type_1_sf"/>
</dbReference>
<dbReference type="RefSeq" id="XP_013310358.1">
    <property type="nucleotide sequence ID" value="XM_013454904.1"/>
</dbReference>
<dbReference type="OrthoDB" id="10027144at2759"/>
<feature type="domain" description="K Homology" evidence="5">
    <location>
        <begin position="822"/>
        <end position="912"/>
    </location>
</feature>
<feature type="domain" description="K Homology" evidence="5">
    <location>
        <begin position="421"/>
        <end position="489"/>
    </location>
</feature>